<dbReference type="AlphaFoldDB" id="A0AB34IJQ4"/>
<name>A0AB34IJQ4_PRYPA</name>
<keyword evidence="2" id="KW-1185">Reference proteome</keyword>
<evidence type="ECO:0000313" key="2">
    <source>
        <dbReference type="Proteomes" id="UP001515480"/>
    </source>
</evidence>
<sequence length="341" mass="39121">MGSPSMPPPHAATPQLHLLRVTAKDCGAGFFALALYAVNQIIWAEEHGFTPHVFFGERCRDGRPNRYFSAARGANMWEYYFYPSSHLVSTPSDFQLPPKELFRLHHLSKASVQTYPHGVYRSMKTPHWRYDDDWHWHMRRKAYRVLSRHMRIRPEPLQVARDFYDGNILSKGADKQLLGVHLRGTDKMRNIGGRIVPPAEYFPLIDFFLARRPNTVLLVATDSPSFLEQVGVRYRSRMVAYSALRSERNAFADRSLSDNYKKGEDALVDALMLSCSNFLIKPASALSEFSVYFNPALHNHTIELQYEVGLPPPRETMMKHFGSERDALRGRSRCPSAFNVS</sequence>
<dbReference type="EMBL" id="JBGBPQ010000023">
    <property type="protein sequence ID" value="KAL1500464.1"/>
    <property type="molecule type" value="Genomic_DNA"/>
</dbReference>
<proteinExistence type="predicted"/>
<evidence type="ECO:0000313" key="1">
    <source>
        <dbReference type="EMBL" id="KAL1500464.1"/>
    </source>
</evidence>
<protein>
    <submittedName>
        <fullName evidence="1">Uncharacterized protein</fullName>
    </submittedName>
</protein>
<comment type="caution">
    <text evidence="1">The sequence shown here is derived from an EMBL/GenBank/DDBJ whole genome shotgun (WGS) entry which is preliminary data.</text>
</comment>
<accession>A0AB34IJQ4</accession>
<reference evidence="1 2" key="1">
    <citation type="journal article" date="2024" name="Science">
        <title>Giant polyketide synthase enzymes in the biosynthesis of giant marine polyether toxins.</title>
        <authorList>
            <person name="Fallon T.R."/>
            <person name="Shende V.V."/>
            <person name="Wierzbicki I.H."/>
            <person name="Pendleton A.L."/>
            <person name="Watervoot N.F."/>
            <person name="Auber R.P."/>
            <person name="Gonzalez D.J."/>
            <person name="Wisecaver J.H."/>
            <person name="Moore B.S."/>
        </authorList>
    </citation>
    <scope>NUCLEOTIDE SEQUENCE [LARGE SCALE GENOMIC DNA]</scope>
    <source>
        <strain evidence="1 2">12B1</strain>
    </source>
</reference>
<dbReference type="Gene3D" id="3.40.50.11350">
    <property type="match status" value="1"/>
</dbReference>
<gene>
    <name evidence="1" type="ORF">AB1Y20_013121</name>
</gene>
<dbReference type="Proteomes" id="UP001515480">
    <property type="component" value="Unassembled WGS sequence"/>
</dbReference>
<organism evidence="1 2">
    <name type="scientific">Prymnesium parvum</name>
    <name type="common">Toxic golden alga</name>
    <dbReference type="NCBI Taxonomy" id="97485"/>
    <lineage>
        <taxon>Eukaryota</taxon>
        <taxon>Haptista</taxon>
        <taxon>Haptophyta</taxon>
        <taxon>Prymnesiophyceae</taxon>
        <taxon>Prymnesiales</taxon>
        <taxon>Prymnesiaceae</taxon>
        <taxon>Prymnesium</taxon>
    </lineage>
</organism>